<dbReference type="InterPro" id="IPR036663">
    <property type="entry name" value="Fumarylacetoacetase_C_sf"/>
</dbReference>
<evidence type="ECO:0000313" key="4">
    <source>
        <dbReference type="EMBL" id="CAC11884.1"/>
    </source>
</evidence>
<keyword evidence="2" id="KW-0479">Metal-binding</keyword>
<dbReference type="Gene3D" id="3.90.850.10">
    <property type="entry name" value="Fumarylacetoacetase-like, C-terminal domain"/>
    <property type="match status" value="1"/>
</dbReference>
<dbReference type="PaxDb" id="273075-Ta0750"/>
<dbReference type="HOGENOM" id="CLU_028458_3_1_2"/>
<feature type="domain" description="Fumarylacetoacetase-like C-terminal" evidence="3">
    <location>
        <begin position="113"/>
        <end position="314"/>
    </location>
</feature>
<dbReference type="EnsemblBacteria" id="CAC11884">
    <property type="protein sequence ID" value="CAC11884"/>
    <property type="gene ID" value="CAC11884"/>
</dbReference>
<organism evidence="4 5">
    <name type="scientific">Thermoplasma acidophilum (strain ATCC 25905 / DSM 1728 / JCM 9062 / NBRC 15155 / AMRC-C165)</name>
    <dbReference type="NCBI Taxonomy" id="273075"/>
    <lineage>
        <taxon>Archaea</taxon>
        <taxon>Methanobacteriati</taxon>
        <taxon>Thermoplasmatota</taxon>
        <taxon>Thermoplasmata</taxon>
        <taxon>Thermoplasmatales</taxon>
        <taxon>Thermoplasmataceae</taxon>
        <taxon>Thermoplasma</taxon>
    </lineage>
</organism>
<evidence type="ECO:0000313" key="5">
    <source>
        <dbReference type="Proteomes" id="UP000001024"/>
    </source>
</evidence>
<keyword evidence="4" id="KW-0413">Isomerase</keyword>
<dbReference type="KEGG" id="tac:Ta0750"/>
<dbReference type="Proteomes" id="UP000001024">
    <property type="component" value="Chromosome"/>
</dbReference>
<evidence type="ECO:0000256" key="2">
    <source>
        <dbReference type="ARBA" id="ARBA00022723"/>
    </source>
</evidence>
<evidence type="ECO:0000259" key="3">
    <source>
        <dbReference type="Pfam" id="PF01557"/>
    </source>
</evidence>
<gene>
    <name evidence="4" type="ordered locus">Ta0750</name>
</gene>
<dbReference type="Pfam" id="PF01557">
    <property type="entry name" value="FAA_hydrolase"/>
    <property type="match status" value="1"/>
</dbReference>
<reference evidence="4 5" key="1">
    <citation type="journal article" date="2000" name="Nature">
        <title>The genome sequence of the thermoacidophilic scavenger Thermoplasma acidophilum.</title>
        <authorList>
            <person name="Ruepp A."/>
            <person name="Graml W."/>
            <person name="Santos-Martinez M.L."/>
            <person name="Koretke K.K."/>
            <person name="Volker C."/>
            <person name="Mewes H.W."/>
            <person name="Frishman D."/>
            <person name="Stocker S."/>
            <person name="Lupas A.N."/>
            <person name="Baumeister W."/>
        </authorList>
    </citation>
    <scope>NUCLEOTIDE SEQUENCE [LARGE SCALE GENOMIC DNA]</scope>
    <source>
        <strain evidence="5">ATCC 25905 / DSM 1728 / JCM 9062 / NBRC 15155 / AMRC-C165</strain>
    </source>
</reference>
<dbReference type="InterPro" id="IPR051121">
    <property type="entry name" value="FAH"/>
</dbReference>
<dbReference type="PANTHER" id="PTHR42796:SF4">
    <property type="entry name" value="FUMARYLACETOACETATE HYDROLASE DOMAIN-CONTAINING PROTEIN 2A"/>
    <property type="match status" value="1"/>
</dbReference>
<dbReference type="EMBL" id="AL445065">
    <property type="protein sequence ID" value="CAC11884.1"/>
    <property type="molecule type" value="Genomic_DNA"/>
</dbReference>
<dbReference type="GO" id="GO:0016853">
    <property type="term" value="F:isomerase activity"/>
    <property type="evidence" value="ECO:0007669"/>
    <property type="project" value="UniProtKB-KW"/>
</dbReference>
<dbReference type="GO" id="GO:0046872">
    <property type="term" value="F:metal ion binding"/>
    <property type="evidence" value="ECO:0007669"/>
    <property type="project" value="UniProtKB-KW"/>
</dbReference>
<dbReference type="eggNOG" id="arCOG00235">
    <property type="taxonomic scope" value="Archaea"/>
</dbReference>
<sequence length="315" mass="34716">MKPVKNRSMKSYLLNLDTQRSYSSREGEHLKILNFLDKDGPAGGVLLGDTLYPFAELSKISDVFKSFQITDDVIASNADQNDIDMIVEESKSKLRGRPIATTKILAPVLRSGKILCIGVNYMEHAKESRQKVMEHPTIFCKFQDSIIGNMDDITVPKDAKQIDYEGELVVIIGRSSGTAESSIFGYTIGNDVSARDLQFRTSQWLLGKALPTFAPIGPVIVGKNELGFARDLQIITRVNGTVRQNGNTSDMIFDVRAIVDYLSGYFNLGPGDIIFTGTPEGVILGLPENERVWLKHGDVIDVSITGIGTLTNRIN</sequence>
<name>Q9HK55_THEAC</name>
<keyword evidence="5" id="KW-1185">Reference proteome</keyword>
<dbReference type="GO" id="GO:0019752">
    <property type="term" value="P:carboxylic acid metabolic process"/>
    <property type="evidence" value="ECO:0007669"/>
    <property type="project" value="UniProtKB-ARBA"/>
</dbReference>
<dbReference type="SUPFAM" id="SSF56529">
    <property type="entry name" value="FAH"/>
    <property type="match status" value="1"/>
</dbReference>
<accession>Q9HK55</accession>
<protein>
    <submittedName>
        <fullName evidence="4">Probable 2-hydroxyhepta-2, 4-diene-1, 7-dioate isomerase</fullName>
    </submittedName>
</protein>
<dbReference type="FunFam" id="3.90.850.10:FF:000002">
    <property type="entry name" value="2-hydroxyhepta-2,4-diene-1,7-dioate isomerase"/>
    <property type="match status" value="1"/>
</dbReference>
<comment type="similarity">
    <text evidence="1">Belongs to the FAH family.</text>
</comment>
<dbReference type="STRING" id="273075.gene:9571966"/>
<dbReference type="AlphaFoldDB" id="Q9HK55"/>
<dbReference type="InParanoid" id="Q9HK55"/>
<dbReference type="InterPro" id="IPR011234">
    <property type="entry name" value="Fumarylacetoacetase-like_C"/>
</dbReference>
<proteinExistence type="inferred from homology"/>
<dbReference type="PANTHER" id="PTHR42796">
    <property type="entry name" value="FUMARYLACETOACETATE HYDROLASE DOMAIN-CONTAINING PROTEIN 2A-RELATED"/>
    <property type="match status" value="1"/>
</dbReference>
<evidence type="ECO:0000256" key="1">
    <source>
        <dbReference type="ARBA" id="ARBA00010211"/>
    </source>
</evidence>